<dbReference type="EMBL" id="JACHMX010000001">
    <property type="protein sequence ID" value="MBB5852037.1"/>
    <property type="molecule type" value="Genomic_DNA"/>
</dbReference>
<reference evidence="1 2" key="1">
    <citation type="submission" date="2020-08" db="EMBL/GenBank/DDBJ databases">
        <title>Sequencing the genomes of 1000 actinobacteria strains.</title>
        <authorList>
            <person name="Klenk H.-P."/>
        </authorList>
    </citation>
    <scope>NUCLEOTIDE SEQUENCE [LARGE SCALE GENOMIC DNA]</scope>
    <source>
        <strain evidence="1 2">DSM 45272</strain>
    </source>
</reference>
<accession>A0A841AYL1</accession>
<protein>
    <submittedName>
        <fullName evidence="1">Uncharacterized protein</fullName>
    </submittedName>
</protein>
<evidence type="ECO:0000313" key="2">
    <source>
        <dbReference type="Proteomes" id="UP000580861"/>
    </source>
</evidence>
<organism evidence="1 2">
    <name type="scientific">Amycolatopsis umgeniensis</name>
    <dbReference type="NCBI Taxonomy" id="336628"/>
    <lineage>
        <taxon>Bacteria</taxon>
        <taxon>Bacillati</taxon>
        <taxon>Actinomycetota</taxon>
        <taxon>Actinomycetes</taxon>
        <taxon>Pseudonocardiales</taxon>
        <taxon>Pseudonocardiaceae</taxon>
        <taxon>Amycolatopsis</taxon>
    </lineage>
</organism>
<evidence type="ECO:0000313" key="1">
    <source>
        <dbReference type="EMBL" id="MBB5852037.1"/>
    </source>
</evidence>
<dbReference type="Proteomes" id="UP000580861">
    <property type="component" value="Unassembled WGS sequence"/>
</dbReference>
<dbReference type="AlphaFoldDB" id="A0A841AYL1"/>
<gene>
    <name evidence="1" type="ORF">HDA45_002124</name>
</gene>
<keyword evidence="2" id="KW-1185">Reference proteome</keyword>
<comment type="caution">
    <text evidence="1">The sequence shown here is derived from an EMBL/GenBank/DDBJ whole genome shotgun (WGS) entry which is preliminary data.</text>
</comment>
<name>A0A841AYL1_9PSEU</name>
<proteinExistence type="predicted"/>
<sequence length="126" mass="13931">MSGDHIKGDTDAMREFASKLMSSIEATPVSPIARIGEMTPCPGGLFDYCQHLTHVENETIPKLQTFITKVEQGFAAYADFVQQTAVNYLRADEAGRQEILTAFVTRPVGYTPEVDPRLLDPNAGRR</sequence>
<dbReference type="RefSeq" id="WP_184894199.1">
    <property type="nucleotide sequence ID" value="NZ_JACHMX010000001.1"/>
</dbReference>